<comment type="caution">
    <text evidence="1">The sequence shown here is derived from an EMBL/GenBank/DDBJ whole genome shotgun (WGS) entry which is preliminary data.</text>
</comment>
<accession>Z9JLF3</accession>
<dbReference type="Proteomes" id="UP000020406">
    <property type="component" value="Unassembled WGS sequence"/>
</dbReference>
<protein>
    <submittedName>
        <fullName evidence="1">Uncharacterized protein</fullName>
    </submittedName>
</protein>
<dbReference type="STRING" id="1444770.AF72_01295"/>
<dbReference type="PATRIC" id="fig|1444770.3.peg.313"/>
<proteinExistence type="predicted"/>
<organism evidence="1 2">
    <name type="scientific">Xylella taiwanensis</name>
    <dbReference type="NCBI Taxonomy" id="1444770"/>
    <lineage>
        <taxon>Bacteria</taxon>
        <taxon>Pseudomonadati</taxon>
        <taxon>Pseudomonadota</taxon>
        <taxon>Gammaproteobacteria</taxon>
        <taxon>Lysobacterales</taxon>
        <taxon>Lysobacteraceae</taxon>
        <taxon>Xylella</taxon>
    </lineage>
</organism>
<reference evidence="1 2" key="1">
    <citation type="journal article" date="2014" name="Genome Announc.">
        <title>Draft Genome Sequence of Xylella fastidiosa Pear Leaf Scorch Strain in Taiwan.</title>
        <authorList>
            <person name="Su C.C."/>
            <person name="Deng W.L."/>
            <person name="Jan F.J."/>
            <person name="Chang C.J."/>
            <person name="Huang H."/>
            <person name="Chen J."/>
        </authorList>
    </citation>
    <scope>NUCLEOTIDE SEQUENCE [LARGE SCALE GENOMIC DNA]</scope>
    <source>
        <strain evidence="1 2">PLS229</strain>
    </source>
</reference>
<name>Z9JLF3_9GAMM</name>
<evidence type="ECO:0000313" key="1">
    <source>
        <dbReference type="EMBL" id="EWS79240.1"/>
    </source>
</evidence>
<dbReference type="AlphaFoldDB" id="Z9JLF3"/>
<dbReference type="EMBL" id="JDSQ01000002">
    <property type="protein sequence ID" value="EWS79240.1"/>
    <property type="molecule type" value="Genomic_DNA"/>
</dbReference>
<sequence length="39" mass="4578">MEIDLCRQKQPQTQMNMNTFENIPLPALAIHNPAQAWRQ</sequence>
<evidence type="ECO:0000313" key="2">
    <source>
        <dbReference type="Proteomes" id="UP000020406"/>
    </source>
</evidence>
<gene>
    <name evidence="1" type="ORF">AF72_01295</name>
</gene>